<dbReference type="Proteomes" id="UP000053246">
    <property type="component" value="Unassembled WGS sequence"/>
</dbReference>
<sequence length="384" mass="37849">MRVDGARPIAVRVDGAGPVAVGVDVVWLALLWGGGDRAGTPGGRGDGLLGHHRQVTAGRVVVGGGRDGTVGVGPLRGRPVQVALRPGPGRGGRSPGLASGAVAGVGYDGTLVLPVVSTGARAQRPRLGPGEVAARRFGVPLGVSDSRLGAGELRRPVGAGLLVVRPTGWLVVDVTVGVRGSIGVTDGELLPIAVHPRPVVVAGLTGVAAPLVAGTPRVVGGGAAVGVLDGSVHGGAAGFPAGLGCPTALRSPGRRPGRATPVRIAVGRLGSTWALGMPVGIAVAPLRIVVRIAVGPTWVRLAAVGLASVGLPPGVPVGGVSLGRLEAATVPAIPVRRVPVDVGLGVPLTDALVALDRRAGDTGRLWTGVGPGDTVASAYRLDGR</sequence>
<proteinExistence type="predicted"/>
<accession>A0A9X0I2U5</accession>
<name>A0A9X0I2U5_9ACTN</name>
<gene>
    <name evidence="1" type="ORF">ADL17_22255</name>
</gene>
<dbReference type="AlphaFoldDB" id="A0A9X0I2U5"/>
<dbReference type="EMBL" id="LMWI01000002">
    <property type="protein sequence ID" value="KUJ45748.1"/>
    <property type="molecule type" value="Genomic_DNA"/>
</dbReference>
<evidence type="ECO:0000313" key="1">
    <source>
        <dbReference type="EMBL" id="KUJ45748.1"/>
    </source>
</evidence>
<dbReference type="RefSeq" id="WP_013735187.1">
    <property type="nucleotide sequence ID" value="NZ_LMWI01000002.1"/>
</dbReference>
<keyword evidence="2" id="KW-1185">Reference proteome</keyword>
<comment type="caution">
    <text evidence="1">The sequence shown here is derived from an EMBL/GenBank/DDBJ whole genome shotgun (WGS) entry which is preliminary data.</text>
</comment>
<protein>
    <submittedName>
        <fullName evidence="1">Uncharacterized protein</fullName>
    </submittedName>
</protein>
<organism evidence="1 2">
    <name type="scientific">Micromonospora maris</name>
    <dbReference type="NCBI Taxonomy" id="1003110"/>
    <lineage>
        <taxon>Bacteria</taxon>
        <taxon>Bacillati</taxon>
        <taxon>Actinomycetota</taxon>
        <taxon>Actinomycetes</taxon>
        <taxon>Micromonosporales</taxon>
        <taxon>Micromonosporaceae</taxon>
        <taxon>Micromonospora</taxon>
    </lineage>
</organism>
<reference evidence="1 2" key="1">
    <citation type="submission" date="2015-10" db="EMBL/GenBank/DDBJ databases">
        <authorList>
            <person name="Ju K.-S."/>
            <person name="Doroghazi J.R."/>
            <person name="Metcalf W.W."/>
        </authorList>
    </citation>
    <scope>NUCLEOTIDE SEQUENCE [LARGE SCALE GENOMIC DNA]</scope>
    <source>
        <strain evidence="1 2">NRRL B-24793</strain>
    </source>
</reference>
<evidence type="ECO:0000313" key="2">
    <source>
        <dbReference type="Proteomes" id="UP000053246"/>
    </source>
</evidence>